<comment type="similarity">
    <text evidence="1 2">Belongs to the BolA/IbaG family.</text>
</comment>
<protein>
    <submittedName>
        <fullName evidence="4">BolA-like protein</fullName>
    </submittedName>
</protein>
<accession>A0A0A1HAT9</accession>
<proteinExistence type="evidence at transcript level"/>
<dbReference type="InterPro" id="IPR050961">
    <property type="entry name" value="BolA/IbaG_stress_morph_reg"/>
</dbReference>
<dbReference type="InterPro" id="IPR036065">
    <property type="entry name" value="BolA-like_sf"/>
</dbReference>
<name>A0A0A1HAT9_PACVE</name>
<dbReference type="Gene3D" id="3.10.20.90">
    <property type="entry name" value="Phosphatidylinositol 3-kinase Catalytic Subunit, Chain A, domain 1"/>
    <property type="match status" value="1"/>
</dbReference>
<dbReference type="EMBL" id="AB437961">
    <property type="protein sequence ID" value="BAP90748.1"/>
    <property type="molecule type" value="mRNA"/>
</dbReference>
<feature type="chain" id="PRO_5007386042" evidence="3">
    <location>
        <begin position="22"/>
        <end position="253"/>
    </location>
</feature>
<dbReference type="SUPFAM" id="SSF82657">
    <property type="entry name" value="BolA-like"/>
    <property type="match status" value="2"/>
</dbReference>
<feature type="signal peptide" evidence="3">
    <location>
        <begin position="1"/>
        <end position="21"/>
    </location>
</feature>
<evidence type="ECO:0000313" key="4">
    <source>
        <dbReference type="EMBL" id="BAP90748.1"/>
    </source>
</evidence>
<dbReference type="PANTHER" id="PTHR46229:SF2">
    <property type="entry name" value="BOLA-LIKE PROTEIN 1"/>
    <property type="match status" value="1"/>
</dbReference>
<reference evidence="4" key="1">
    <citation type="submission" date="2008-05" db="EMBL/GenBank/DDBJ databases">
        <title>Psyllids gained symbiotic genes by lateral gene transfer.</title>
        <authorList>
            <person name="Nakabachi A."/>
            <person name="McCutcheon J.P."/>
            <person name="Ng D."/>
            <person name="Lindquist E."/>
            <person name="Fukutake S."/>
            <person name="Kudo T."/>
            <person name="Richardson P.M."/>
            <person name="Miyagishima S."/>
            <person name="Moran N.A."/>
        </authorList>
    </citation>
    <scope>NUCLEOTIDE SEQUENCE</scope>
    <source>
        <tissue evidence="4">Bacteriome</tissue>
        <tissue evidence="5">Head</tissue>
    </source>
</reference>
<sequence>MFTKLLYFKLITITCLSYSFCYKNSNQVFLKPERVEKIATKLLQLTLNTSHVQISHCLMQPYSVYQKGPTIHFHVNVISNVFIDMPIYVRKNITVNILQTLMDKAGPHDLSLDCFCGGERPDGFLPTDLQHQDSFAIGEHVIQDILEEEFNKTFIPTFFYVENVCEHYGIQRSQESHFQIVIVADVFEGKSVAERRFMVDEIVRKTMAHGIVRLFLKLFTEPEWKKELEMEKEHGDRRYNKYYDQMKDYATME</sequence>
<dbReference type="Pfam" id="PF01722">
    <property type="entry name" value="BolA"/>
    <property type="match status" value="1"/>
</dbReference>
<dbReference type="AlphaFoldDB" id="A0A0A1HAT9"/>
<gene>
    <name evidence="4" type="primary">bolA</name>
</gene>
<dbReference type="InterPro" id="IPR002634">
    <property type="entry name" value="BolA"/>
</dbReference>
<evidence type="ECO:0000313" key="5">
    <source>
        <dbReference type="EMBL" id="BAP90749.1"/>
    </source>
</evidence>
<evidence type="ECO:0000256" key="1">
    <source>
        <dbReference type="ARBA" id="ARBA00005578"/>
    </source>
</evidence>
<evidence type="ECO:0000256" key="3">
    <source>
        <dbReference type="SAM" id="SignalP"/>
    </source>
</evidence>
<dbReference type="EMBL" id="AB437962">
    <property type="protein sequence ID" value="BAP90749.1"/>
    <property type="molecule type" value="Genomic_DNA"/>
</dbReference>
<dbReference type="Gene3D" id="3.30.300.90">
    <property type="entry name" value="BolA-like"/>
    <property type="match status" value="1"/>
</dbReference>
<evidence type="ECO:0000256" key="2">
    <source>
        <dbReference type="RuleBase" id="RU003860"/>
    </source>
</evidence>
<dbReference type="PANTHER" id="PTHR46229">
    <property type="entry name" value="BOLA TRANSCRIPTION REGULATOR"/>
    <property type="match status" value="1"/>
</dbReference>
<organism evidence="4">
    <name type="scientific">Pachypsylla venusta</name>
    <name type="common">Hackberry petiole gall psyllid</name>
    <name type="synonym">Psylla venusta</name>
    <dbReference type="NCBI Taxonomy" id="38123"/>
    <lineage>
        <taxon>Eukaryota</taxon>
        <taxon>Metazoa</taxon>
        <taxon>Ecdysozoa</taxon>
        <taxon>Arthropoda</taxon>
        <taxon>Hexapoda</taxon>
        <taxon>Insecta</taxon>
        <taxon>Pterygota</taxon>
        <taxon>Neoptera</taxon>
        <taxon>Paraneoptera</taxon>
        <taxon>Hemiptera</taxon>
        <taxon>Sternorrhyncha</taxon>
        <taxon>Psylloidea</taxon>
        <taxon>Aphalaridae</taxon>
        <taxon>Pachypsylla</taxon>
    </lineage>
</organism>
<keyword evidence="3" id="KW-0732">Signal</keyword>